<organism evidence="1 2">
    <name type="scientific">Emticicia aquatilis</name>
    <dbReference type="NCBI Taxonomy" id="1537369"/>
    <lineage>
        <taxon>Bacteria</taxon>
        <taxon>Pseudomonadati</taxon>
        <taxon>Bacteroidota</taxon>
        <taxon>Cytophagia</taxon>
        <taxon>Cytophagales</taxon>
        <taxon>Leadbetterellaceae</taxon>
        <taxon>Emticicia</taxon>
    </lineage>
</organism>
<dbReference type="RefSeq" id="WP_188766512.1">
    <property type="nucleotide sequence ID" value="NZ_BMKK01000005.1"/>
</dbReference>
<dbReference type="AlphaFoldDB" id="A0A916YU79"/>
<evidence type="ECO:0000313" key="1">
    <source>
        <dbReference type="EMBL" id="GGD60664.1"/>
    </source>
</evidence>
<gene>
    <name evidence="1" type="ORF">GCM10011514_25760</name>
</gene>
<evidence type="ECO:0008006" key="3">
    <source>
        <dbReference type="Google" id="ProtNLM"/>
    </source>
</evidence>
<accession>A0A916YU79</accession>
<reference evidence="1" key="2">
    <citation type="submission" date="2020-09" db="EMBL/GenBank/DDBJ databases">
        <authorList>
            <person name="Sun Q."/>
            <person name="Zhou Y."/>
        </authorList>
    </citation>
    <scope>NUCLEOTIDE SEQUENCE</scope>
    <source>
        <strain evidence="1">CGMCC 1.15958</strain>
    </source>
</reference>
<dbReference type="EMBL" id="BMKK01000005">
    <property type="protein sequence ID" value="GGD60664.1"/>
    <property type="molecule type" value="Genomic_DNA"/>
</dbReference>
<dbReference type="InterPro" id="IPR024524">
    <property type="entry name" value="DUF3800"/>
</dbReference>
<keyword evidence="2" id="KW-1185">Reference proteome</keyword>
<dbReference type="Proteomes" id="UP000609064">
    <property type="component" value="Unassembled WGS sequence"/>
</dbReference>
<comment type="caution">
    <text evidence="1">The sequence shown here is derived from an EMBL/GenBank/DDBJ whole genome shotgun (WGS) entry which is preliminary data.</text>
</comment>
<reference evidence="1" key="1">
    <citation type="journal article" date="2014" name="Int. J. Syst. Evol. Microbiol.">
        <title>Complete genome sequence of Corynebacterium casei LMG S-19264T (=DSM 44701T), isolated from a smear-ripened cheese.</title>
        <authorList>
            <consortium name="US DOE Joint Genome Institute (JGI-PGF)"/>
            <person name="Walter F."/>
            <person name="Albersmeier A."/>
            <person name="Kalinowski J."/>
            <person name="Ruckert C."/>
        </authorList>
    </citation>
    <scope>NUCLEOTIDE SEQUENCE</scope>
    <source>
        <strain evidence="1">CGMCC 1.15958</strain>
    </source>
</reference>
<protein>
    <recommendedName>
        <fullName evidence="3">DUF3800 domain-containing protein</fullName>
    </recommendedName>
</protein>
<proteinExistence type="predicted"/>
<dbReference type="Pfam" id="PF12686">
    <property type="entry name" value="DUF3800"/>
    <property type="match status" value="1"/>
</dbReference>
<sequence>MKNLLAYADESGNNSFDFEKQSTHFIIAAIIIKKENVSKIENEIEQIRKKYFQTGEMKSSKVGDNHQRRLKVLNEISKVDFSIYAIVVDKRELFSEGFKYKGSFYKFLNRLAYTELFRAYPDLHLMVDEHGSNDFMRGFKKYILKHHVMDLFTESDFNFIQSPQSVLIQLADFIAGTLGRYYDESKKSEFSSQFLEVLKPKIASLDIFPLKFQSSQINIDENERDYHKVIADFGLRKAMEFIDTKKVISQEDSDQIACLKVLMLYFRVYDYKKYISTKEIINHLQIGRKEPLNEHYFRTKIIAKLRDSGVLITSNSAGYKLPSSTSDLYKFIQHGNSVISPMISRIKKCRDSIKLATNNEIDILDRQEFKNLRIMLELVD</sequence>
<name>A0A916YU79_9BACT</name>
<evidence type="ECO:0000313" key="2">
    <source>
        <dbReference type="Proteomes" id="UP000609064"/>
    </source>
</evidence>